<feature type="transmembrane region" description="Helical" evidence="7">
    <location>
        <begin position="29"/>
        <end position="51"/>
    </location>
</feature>
<feature type="transmembrane region" description="Helical" evidence="7">
    <location>
        <begin position="228"/>
        <end position="250"/>
    </location>
</feature>
<keyword evidence="3 7" id="KW-1133">Transmembrane helix</keyword>
<name>A0ABR3WPV0_9PEZI</name>
<evidence type="ECO:0000259" key="8">
    <source>
        <dbReference type="Pfam" id="PF20684"/>
    </source>
</evidence>
<evidence type="ECO:0000256" key="3">
    <source>
        <dbReference type="ARBA" id="ARBA00022989"/>
    </source>
</evidence>
<proteinExistence type="inferred from homology"/>
<keyword evidence="10" id="KW-1185">Reference proteome</keyword>
<evidence type="ECO:0000256" key="5">
    <source>
        <dbReference type="ARBA" id="ARBA00038359"/>
    </source>
</evidence>
<feature type="region of interest" description="Disordered" evidence="6">
    <location>
        <begin position="1"/>
        <end position="21"/>
    </location>
</feature>
<evidence type="ECO:0000256" key="2">
    <source>
        <dbReference type="ARBA" id="ARBA00022692"/>
    </source>
</evidence>
<dbReference type="InterPro" id="IPR049326">
    <property type="entry name" value="Rhodopsin_dom_fungi"/>
</dbReference>
<sequence>MDAILNGPAMAPPAGETSDFENPPNSNGLAIAVLVIMIVISTFCVLVRLYARVYLLRKVQAEEILLVLAYGCYWGAAWADFAMVETPGYFVHTWNKPGLTVEKYILVFGVCYSFVLPFLKVAILTEWTRMFVPRGTHMKNAFFWGCMAVCFVQIGAGIATVIALNLQCIPHAAIWDLTITDAQCFELYPLQVSSASIQLVSDIAIFLLPQRVIWTLKMTWQKRLGVSVVFGLGLLACVSAAFRLATTVAYGEAADAIYALGPLVFWATAEMTCGFFVCCTVRKLRNSFAMVANLETLAVPCIPKILRDTGVLKNIKRAFGMKTTTTKGTSNSKSAQFSSNLSHGKSVTATSKAYYKLDEDGIPMEPVESESTEQLHNAKLGAGITRTTRITVQQDNRSMTSDVEAGNGVHVPIKPSDEWPRPAYK</sequence>
<comment type="caution">
    <text evidence="9">The sequence shown here is derived from an EMBL/GenBank/DDBJ whole genome shotgun (WGS) entry which is preliminary data.</text>
</comment>
<evidence type="ECO:0000256" key="4">
    <source>
        <dbReference type="ARBA" id="ARBA00023136"/>
    </source>
</evidence>
<evidence type="ECO:0000256" key="7">
    <source>
        <dbReference type="SAM" id="Phobius"/>
    </source>
</evidence>
<reference evidence="9 10" key="1">
    <citation type="journal article" date="2024" name="IMA Fungus">
        <title>IMA Genome - F19 : A genome assembly and annotation guide to empower mycologists, including annotated draft genome sequences of Ceratocystis pirilliformis, Diaporthe australafricana, Fusarium ophioides, Paecilomyces lecythidis, and Sporothrix stenoceras.</title>
        <authorList>
            <person name="Aylward J."/>
            <person name="Wilson A.M."/>
            <person name="Visagie C.M."/>
            <person name="Spraker J."/>
            <person name="Barnes I."/>
            <person name="Buitendag C."/>
            <person name="Ceriani C."/>
            <person name="Del Mar Angel L."/>
            <person name="du Plessis D."/>
            <person name="Fuchs T."/>
            <person name="Gasser K."/>
            <person name="Kramer D."/>
            <person name="Li W."/>
            <person name="Munsamy K."/>
            <person name="Piso A."/>
            <person name="Price J.L."/>
            <person name="Sonnekus B."/>
            <person name="Thomas C."/>
            <person name="van der Nest A."/>
            <person name="van Dijk A."/>
            <person name="van Heerden A."/>
            <person name="van Vuuren N."/>
            <person name="Yilmaz N."/>
            <person name="Duong T.A."/>
            <person name="van der Merwe N.A."/>
            <person name="Wingfield M.J."/>
            <person name="Wingfield B.D."/>
        </authorList>
    </citation>
    <scope>NUCLEOTIDE SEQUENCE [LARGE SCALE GENOMIC DNA]</scope>
    <source>
        <strain evidence="9 10">CMW 18300</strain>
    </source>
</reference>
<comment type="similarity">
    <text evidence="5">Belongs to the SAT4 family.</text>
</comment>
<comment type="subcellular location">
    <subcellularLocation>
        <location evidence="1">Membrane</location>
        <topology evidence="1">Multi-pass membrane protein</topology>
    </subcellularLocation>
</comment>
<dbReference type="InterPro" id="IPR052337">
    <property type="entry name" value="SAT4-like"/>
</dbReference>
<evidence type="ECO:0000256" key="6">
    <source>
        <dbReference type="SAM" id="MobiDB-lite"/>
    </source>
</evidence>
<accession>A0ABR3WPV0</accession>
<feature type="transmembrane region" description="Helical" evidence="7">
    <location>
        <begin position="256"/>
        <end position="281"/>
    </location>
</feature>
<organism evidence="9 10">
    <name type="scientific">Diaporthe australafricana</name>
    <dbReference type="NCBI Taxonomy" id="127596"/>
    <lineage>
        <taxon>Eukaryota</taxon>
        <taxon>Fungi</taxon>
        <taxon>Dikarya</taxon>
        <taxon>Ascomycota</taxon>
        <taxon>Pezizomycotina</taxon>
        <taxon>Sordariomycetes</taxon>
        <taxon>Sordariomycetidae</taxon>
        <taxon>Diaporthales</taxon>
        <taxon>Diaporthaceae</taxon>
        <taxon>Diaporthe</taxon>
    </lineage>
</organism>
<dbReference type="PANTHER" id="PTHR33048">
    <property type="entry name" value="PTH11-LIKE INTEGRAL MEMBRANE PROTEIN (AFU_ORTHOLOGUE AFUA_5G11245)"/>
    <property type="match status" value="1"/>
</dbReference>
<evidence type="ECO:0000256" key="1">
    <source>
        <dbReference type="ARBA" id="ARBA00004141"/>
    </source>
</evidence>
<evidence type="ECO:0000313" key="10">
    <source>
        <dbReference type="Proteomes" id="UP001583177"/>
    </source>
</evidence>
<feature type="transmembrane region" description="Helical" evidence="7">
    <location>
        <begin position="142"/>
        <end position="167"/>
    </location>
</feature>
<evidence type="ECO:0000313" key="9">
    <source>
        <dbReference type="EMBL" id="KAL1865496.1"/>
    </source>
</evidence>
<dbReference type="Pfam" id="PF20684">
    <property type="entry name" value="Fung_rhodopsin"/>
    <property type="match status" value="1"/>
</dbReference>
<dbReference type="EMBL" id="JAWRVE010000061">
    <property type="protein sequence ID" value="KAL1865496.1"/>
    <property type="molecule type" value="Genomic_DNA"/>
</dbReference>
<protein>
    <recommendedName>
        <fullName evidence="8">Rhodopsin domain-containing protein</fullName>
    </recommendedName>
</protein>
<feature type="transmembrane region" description="Helical" evidence="7">
    <location>
        <begin position="104"/>
        <end position="122"/>
    </location>
</feature>
<keyword evidence="2 7" id="KW-0812">Transmembrane</keyword>
<dbReference type="PANTHER" id="PTHR33048:SF47">
    <property type="entry name" value="INTEGRAL MEMBRANE PROTEIN-RELATED"/>
    <property type="match status" value="1"/>
</dbReference>
<dbReference type="Proteomes" id="UP001583177">
    <property type="component" value="Unassembled WGS sequence"/>
</dbReference>
<feature type="compositionally biased region" description="Basic and acidic residues" evidence="6">
    <location>
        <begin position="415"/>
        <end position="425"/>
    </location>
</feature>
<keyword evidence="4 7" id="KW-0472">Membrane</keyword>
<gene>
    <name evidence="9" type="ORF">Daus18300_007141</name>
</gene>
<feature type="domain" description="Rhodopsin" evidence="8">
    <location>
        <begin position="47"/>
        <end position="280"/>
    </location>
</feature>
<feature type="region of interest" description="Disordered" evidence="6">
    <location>
        <begin position="396"/>
        <end position="425"/>
    </location>
</feature>